<dbReference type="Pfam" id="PF07087">
    <property type="entry name" value="DUF1353"/>
    <property type="match status" value="1"/>
</dbReference>
<accession>A0A0F9RWJ7</accession>
<sequence>MSSFTKHPPLQPLLDGIRWRVMEAFEYHIGSKDSGEVVKIPKDFITDLASIPKIFWSVIGGAWGKYGYASILHDYLYTVGTYTRKRTDQIFLEAMKVLKVPYWKRKLMYWAVRIGAGMPWRRYRKKAQVL</sequence>
<dbReference type="AlphaFoldDB" id="A0A0F9RWJ7"/>
<name>A0A0F9RWJ7_9ZZZZ</name>
<proteinExistence type="predicted"/>
<organism evidence="1">
    <name type="scientific">marine sediment metagenome</name>
    <dbReference type="NCBI Taxonomy" id="412755"/>
    <lineage>
        <taxon>unclassified sequences</taxon>
        <taxon>metagenomes</taxon>
        <taxon>ecological metagenomes</taxon>
    </lineage>
</organism>
<gene>
    <name evidence="1" type="ORF">LCGC14_0544410</name>
</gene>
<protein>
    <recommendedName>
        <fullName evidence="2">DUF1353 domain-containing protein</fullName>
    </recommendedName>
</protein>
<dbReference type="EMBL" id="LAZR01000734">
    <property type="protein sequence ID" value="KKN59214.1"/>
    <property type="molecule type" value="Genomic_DNA"/>
</dbReference>
<comment type="caution">
    <text evidence="1">The sequence shown here is derived from an EMBL/GenBank/DDBJ whole genome shotgun (WGS) entry which is preliminary data.</text>
</comment>
<evidence type="ECO:0008006" key="2">
    <source>
        <dbReference type="Google" id="ProtNLM"/>
    </source>
</evidence>
<reference evidence="1" key="1">
    <citation type="journal article" date="2015" name="Nature">
        <title>Complex archaea that bridge the gap between prokaryotes and eukaryotes.</title>
        <authorList>
            <person name="Spang A."/>
            <person name="Saw J.H."/>
            <person name="Jorgensen S.L."/>
            <person name="Zaremba-Niedzwiedzka K."/>
            <person name="Martijn J."/>
            <person name="Lind A.E."/>
            <person name="van Eijk R."/>
            <person name="Schleper C."/>
            <person name="Guy L."/>
            <person name="Ettema T.J."/>
        </authorList>
    </citation>
    <scope>NUCLEOTIDE SEQUENCE</scope>
</reference>
<dbReference type="InterPro" id="IPR010767">
    <property type="entry name" value="Phage_CGC-2007_Cje0229"/>
</dbReference>
<evidence type="ECO:0000313" key="1">
    <source>
        <dbReference type="EMBL" id="KKN59214.1"/>
    </source>
</evidence>